<evidence type="ECO:0000313" key="1">
    <source>
        <dbReference type="EMBL" id="GME37495.1"/>
    </source>
</evidence>
<evidence type="ECO:0000313" key="2">
    <source>
        <dbReference type="Proteomes" id="UP001165186"/>
    </source>
</evidence>
<accession>A0ACB5SF32</accession>
<organism evidence="1 2">
    <name type="scientific">Neofusicoccum parvum</name>
    <dbReference type="NCBI Taxonomy" id="310453"/>
    <lineage>
        <taxon>Eukaryota</taxon>
        <taxon>Fungi</taxon>
        <taxon>Dikarya</taxon>
        <taxon>Ascomycota</taxon>
        <taxon>Pezizomycotina</taxon>
        <taxon>Dothideomycetes</taxon>
        <taxon>Dothideomycetes incertae sedis</taxon>
        <taxon>Botryosphaeriales</taxon>
        <taxon>Botryosphaeriaceae</taxon>
        <taxon>Neofusicoccum</taxon>
    </lineage>
</organism>
<comment type="caution">
    <text evidence="1">The sequence shown here is derived from an EMBL/GenBank/DDBJ whole genome shotgun (WGS) entry which is preliminary data.</text>
</comment>
<dbReference type="Proteomes" id="UP001165186">
    <property type="component" value="Unassembled WGS sequence"/>
</dbReference>
<dbReference type="EMBL" id="BSXG01000326">
    <property type="protein sequence ID" value="GME37495.1"/>
    <property type="molecule type" value="Genomic_DNA"/>
</dbReference>
<sequence length="541" mass="61698">MTVPIRTISSPHSILLVIFVALLAYAVYRVRRIGSRPAGLPLGPPTEAIWGNLKQLPESQQEYKYIEWAKHYGPVYSIMKGPYPYIIVNDPHAARELFTKLGQHTAARPYMPVMMMARAGYEPAQMSGSPWRAARKQWHSMLNVGASIKYLPYQELEATKLIFDVVRDPESWEMHIPRYSNSVAMTMTTGHRVAESDDPLIQETLKDFVNTVMFGFRNHRLNFFPSILNLLDTLSPFKKEAVQLSKQHRAMAIGHYNRAKRAKLPSFYEVIQQKQLVEGFTEAEAAELGQSLLTAGTDTTASSLHGWVAAMAVFPEVQRKAQEEIDRVVGSERMPRDEDAPNLPYVRQVIQELHRWISVVPLGLTHATSSPLRWRGWMLPEGTGLIYNTFAIHNDPNIYPEPRVFKPERWEGKLEKASEDSLGAKSELLTFGAGRRICPGQHLAERNLFLGISGWLWAFNTIKAKDQLGNEIPIDINSYKPGLVSMLQPFKVSIKPRNEDRARLVQETWMDLRSELLDENEQWKKVPQGVDLLMMKMKPRD</sequence>
<reference evidence="1" key="1">
    <citation type="submission" date="2024-09" db="EMBL/GenBank/DDBJ databases">
        <title>Draft Genome Sequences of Neofusicoccum parvum.</title>
        <authorList>
            <person name="Ashida A."/>
            <person name="Camagna M."/>
            <person name="Tanaka A."/>
            <person name="Takemoto D."/>
        </authorList>
    </citation>
    <scope>NUCLEOTIDE SEQUENCE</scope>
    <source>
        <strain evidence="1">PPO83</strain>
    </source>
</reference>
<proteinExistence type="predicted"/>
<gene>
    <name evidence="1" type="primary">g7953</name>
    <name evidence="1" type="ORF">NpPPO83_00007953</name>
</gene>
<name>A0ACB5SF32_9PEZI</name>
<keyword evidence="2" id="KW-1185">Reference proteome</keyword>
<protein>
    <submittedName>
        <fullName evidence="1">Cytochrome p450</fullName>
    </submittedName>
</protein>